<dbReference type="Gene3D" id="3.10.180.10">
    <property type="entry name" value="2,3-Dihydroxybiphenyl 1,2-Dioxygenase, domain 1"/>
    <property type="match status" value="2"/>
</dbReference>
<dbReference type="RefSeq" id="WP_209380325.1">
    <property type="nucleotide sequence ID" value="NZ_JAGIZB010000013.1"/>
</dbReference>
<proteinExistence type="predicted"/>
<gene>
    <name evidence="2" type="ORF">J8J14_14890</name>
</gene>
<organism evidence="2 3">
    <name type="scientific">Pararoseomonas baculiformis</name>
    <dbReference type="NCBI Taxonomy" id="2820812"/>
    <lineage>
        <taxon>Bacteria</taxon>
        <taxon>Pseudomonadati</taxon>
        <taxon>Pseudomonadota</taxon>
        <taxon>Alphaproteobacteria</taxon>
        <taxon>Acetobacterales</taxon>
        <taxon>Acetobacteraceae</taxon>
        <taxon>Pararoseomonas</taxon>
    </lineage>
</organism>
<comment type="caution">
    <text evidence="2">The sequence shown here is derived from an EMBL/GenBank/DDBJ whole genome shotgun (WGS) entry which is preliminary data.</text>
</comment>
<evidence type="ECO:0000313" key="3">
    <source>
        <dbReference type="Proteomes" id="UP000681594"/>
    </source>
</evidence>
<dbReference type="InterPro" id="IPR037523">
    <property type="entry name" value="VOC_core"/>
</dbReference>
<dbReference type="Proteomes" id="UP000681594">
    <property type="component" value="Unassembled WGS sequence"/>
</dbReference>
<reference evidence="2 3" key="1">
    <citation type="submission" date="2021-03" db="EMBL/GenBank/DDBJ databases">
        <authorList>
            <person name="So Y."/>
        </authorList>
    </citation>
    <scope>NUCLEOTIDE SEQUENCE [LARGE SCALE GENOMIC DNA]</scope>
    <source>
        <strain evidence="2 3">SSH11</strain>
    </source>
</reference>
<dbReference type="PANTHER" id="PTHR33993">
    <property type="entry name" value="GLYOXALASE-RELATED"/>
    <property type="match status" value="1"/>
</dbReference>
<evidence type="ECO:0000313" key="2">
    <source>
        <dbReference type="EMBL" id="MBP0446062.1"/>
    </source>
</evidence>
<dbReference type="EMBL" id="JAGIZB010000013">
    <property type="protein sequence ID" value="MBP0446062.1"/>
    <property type="molecule type" value="Genomic_DNA"/>
</dbReference>
<name>A0ABS4AGB6_9PROT</name>
<dbReference type="SUPFAM" id="SSF54593">
    <property type="entry name" value="Glyoxalase/Bleomycin resistance protein/Dihydroxybiphenyl dioxygenase"/>
    <property type="match status" value="2"/>
</dbReference>
<keyword evidence="3" id="KW-1185">Reference proteome</keyword>
<protein>
    <submittedName>
        <fullName evidence="2">VOC family protein</fullName>
    </submittedName>
</protein>
<dbReference type="InterPro" id="IPR052164">
    <property type="entry name" value="Anthracycline_SecMetBiosynth"/>
</dbReference>
<feature type="domain" description="VOC" evidence="1">
    <location>
        <begin position="142"/>
        <end position="260"/>
    </location>
</feature>
<dbReference type="PANTHER" id="PTHR33993:SF14">
    <property type="entry name" value="GB|AAF24581.1"/>
    <property type="match status" value="1"/>
</dbReference>
<dbReference type="Pfam" id="PF00903">
    <property type="entry name" value="Glyoxalase"/>
    <property type="match status" value="2"/>
</dbReference>
<sequence>MSEAAKMGNAHGEFIWYELVTSETGAASAFYGNVLGWAVRDGGAVPGYSIFATADAEVAGLMSIPPDAAAAGMPPQWLGYIAAEDVDATAAEVLRAGGGQHVPPTDIPGIGRFALLTDLQGVSFYVMRGAEEGESTAFAPMRPGHCSWNELSTTDQVAALDFYQARFGWEKGDAMPMGEQGEYRFINHRGVVLGAMMTRPPSGPRSRWTFYFAVEDIDTATERTRAGGGTVHYGPAEVPGGAFIIVASDPQGAAFGLVGPRKA</sequence>
<evidence type="ECO:0000259" key="1">
    <source>
        <dbReference type="PROSITE" id="PS51819"/>
    </source>
</evidence>
<dbReference type="PROSITE" id="PS51819">
    <property type="entry name" value="VOC"/>
    <property type="match status" value="1"/>
</dbReference>
<accession>A0ABS4AGB6</accession>
<dbReference type="CDD" id="cd07247">
    <property type="entry name" value="SgaA_N_like"/>
    <property type="match status" value="2"/>
</dbReference>
<dbReference type="InterPro" id="IPR004360">
    <property type="entry name" value="Glyas_Fos-R_dOase_dom"/>
</dbReference>
<dbReference type="InterPro" id="IPR029068">
    <property type="entry name" value="Glyas_Bleomycin-R_OHBP_Dase"/>
</dbReference>